<accession>A0A9Q1IJD4</accession>
<sequence length="2112" mass="233953">MSGQRTLFQTWGAAVPRATGPLNDTGKKTTGKRKPTSKTVTGKTKKKANDIPLPPRNSLFGGTGHNGTPAHCEVESVDADEDDDLMSSAEVWIYPTNYPIRDYQLKISEKALFRNTLVCLPTGLGKTFIASVVMYNFYRWYPAGKIVFMAPTKPLVAQQIEACYKVMGIPQGHMAELTGSIQAQARRELWKSQRVFFLTPQVMVNDLSRETCPASQVKCVVIDEAHKALGNHAYCQVIRELGNKTQQFRILALSATPGGDVTAVQNVITNLLVAHIELRSEESPDIQAHSHQRSLDKVVVPLGDMLSGYQTRYLQVLEKFAGRLTQMGVLSPRDLRNLTKYQLILAREQFRNNPPPRIMGAQQGVLEGDFALCISLYHGYELLLQMGLRSLFLFVQGIMDGSKAMARARNELQRTVEFMDLYREMEALFVKPSAGPKEPLIYSHPKLQKLEEVVLQHFQTWADGTGPGEGSSSEGGAKCISTRVMIFSSFRESVQEIAAMLSRHLPLIRVMTFMGQASTGKGVRGFTQKEQLEVVRRFREGGFNTLVSTCVGEEGLDIGDVDLIVCFDAQKSPIRLVQRMGRTGRRRQGRIVVILAEGREERTYNQSQMNKRSVYKSIMGKKHSFHMFPHSPRMLPEGVNPTLHKMFITCGQFEHRETGRRSSKGRMSLAESPESFLTRGHCENIREDGFLTPKEFALWSSTLRLGVDEPQPVLSHSHFLSITNDALPQDQVSEAQSRELSLWEWRYWQNRPFPTHRVDHSDRCQHFIHIMELIDGMRQEEEGSCAYEVELMPFLHKGDVVGYRGAFQPDMDINSKKHRATPASSKRKSSSMEEVDMDFIVPGGKVPKLQTSVVTPELPCTSIKEKTPLEKDSGGHEGHAVSPTHQSDKTVPNVDFDMEFDGCIVISDESEEEEVRSLTDPHSPGYQSSGEHSFLGPFSSDAGYSSLPEEPCSELSMFYLPQWDVCPKLQHLPGTQEKVRAILANVKDFLSKPLLPDSAQERLLDPKPKPKERQAHPEPGEWGDLFQVNFCLEVEEEEKLGDSASPDHDSDGLPPDIPTKTKSMSGELISSAPCSPGWDEVFDDDGDAEGLLGGVATLASKGRSPLPPLDHRIKDPDASVPANAVLDESMDLFGDDDDFLLVSMPNFPSDPAQKQTFEEPSGETENSRSERNGEVTGVGVLKRSRLASPGARRLQNTESFDCSQELFSVNFDLGYSLEDSDEGEEPVTGGGTKEVFHHSAAVTHKRTPGPSLAPRQNSLPSPVHSRVHHPRCVSTPLAIQTGRREGLPLTSRVASSLSPVARRLQGASRLPTTPGRVTSHSPSGAARQPGLPASRHCGAAYEAQTPRAQAGQVSTKRSLLQTNSSLCENGPDNPPAGLGCSDSEEEMVVRGRGRRGKNNPLASPATKTLSDVDSPVQVPRRRRVALSTSEESENEPMSDQDFQDTTTQFPKVPRPHELPAPQRRAKAVRRGARQFLEEEAELSEEGGAVSSDEEEEEEQDHSLAGFVVDNTQLSQGLNDSEMQGVYLKSVRSPAVSSKYKMVYRPRHNMDIFSQVPEQDETYGEDSFVVQGSEVEELESSEEEEPGEVELILEESVVGGRKMYPTRRRAQLRQARATDGQRDPHHQPADKTKRSRIIHQDDSSEEEEEIGVKKKGKAENPARPCRPTLTAPFRPPQDVPPSSLGKASLGQRGPEEERCRQRLNPQISVSEALDFQMPISTRFQPTQPQVLEHNETYEEDGSVMHGGEEEESETKDKEGAVEATTEESFVGKRKTKHPRTIALEDSSEEEEEIGKKKKGNAECPALPCTPVQTSPFRPPRDVPPSRLGKGVLGRTGPEEVSLEERCRQQLSPQVSVSEALDFQMPISTLPQPTQPQPDGITPFPNRGQSWAEPCAVEDVSPVEPRPLCVLVDSGHSEAVSCLRAQRGVTAQLRPLGVCHFIVSNRMAVERRTQAEAEDHQGLTDRLHSLLGLFDRVCLILEKQHTGTGRDLGGTLSALIRTGVRLLFSSGPEETAALLAELAQSEHRKGQTIAVPTEVRGHQRQALNFYLTLPRVSYVMALNMCHSFRSVGHLVSSSIEAVMGGACVGRSRAEEIFRFLQHICNTNMLPEPAR</sequence>
<dbReference type="Gene3D" id="1.20.1320.20">
    <property type="entry name" value="hef helicase domain"/>
    <property type="match status" value="1"/>
</dbReference>
<dbReference type="SUPFAM" id="SSF52540">
    <property type="entry name" value="P-loop containing nucleoside triphosphate hydrolases"/>
    <property type="match status" value="1"/>
</dbReference>
<evidence type="ECO:0000256" key="12">
    <source>
        <dbReference type="SAM" id="MobiDB-lite"/>
    </source>
</evidence>
<keyword evidence="7" id="KW-0067">ATP-binding</keyword>
<evidence type="ECO:0000256" key="10">
    <source>
        <dbReference type="ARBA" id="ARBA00058282"/>
    </source>
</evidence>
<feature type="region of interest" description="Disordered" evidence="12">
    <location>
        <begin position="1"/>
        <end position="65"/>
    </location>
</feature>
<protein>
    <recommendedName>
        <fullName evidence="11">ATP-dependent RNA helicase FANCM</fullName>
    </recommendedName>
</protein>
<evidence type="ECO:0000256" key="3">
    <source>
        <dbReference type="ARBA" id="ARBA00022741"/>
    </source>
</evidence>
<dbReference type="InterPro" id="IPR027417">
    <property type="entry name" value="P-loop_NTPase"/>
</dbReference>
<dbReference type="Pfam" id="PF00271">
    <property type="entry name" value="Helicase_C"/>
    <property type="match status" value="1"/>
</dbReference>
<dbReference type="GO" id="GO:0043138">
    <property type="term" value="F:3'-5' DNA helicase activity"/>
    <property type="evidence" value="ECO:0007669"/>
    <property type="project" value="InterPro"/>
</dbReference>
<feature type="compositionally biased region" description="Basic and acidic residues" evidence="12">
    <location>
        <begin position="1618"/>
        <end position="1641"/>
    </location>
</feature>
<gene>
    <name evidence="15" type="ORF">SKAU_G00339300</name>
</gene>
<keyword evidence="4" id="KW-0227">DNA damage</keyword>
<evidence type="ECO:0000256" key="2">
    <source>
        <dbReference type="ARBA" id="ARBA00009889"/>
    </source>
</evidence>
<dbReference type="CDD" id="cd12091">
    <property type="entry name" value="FANCM_ID"/>
    <property type="match status" value="1"/>
</dbReference>
<comment type="caution">
    <text evidence="15">The sequence shown here is derived from an EMBL/GenBank/DDBJ whole genome shotgun (WGS) entry which is preliminary data.</text>
</comment>
<dbReference type="Gene3D" id="3.40.50.10130">
    <property type="match status" value="1"/>
</dbReference>
<feature type="compositionally biased region" description="Basic residues" evidence="12">
    <location>
        <begin position="816"/>
        <end position="829"/>
    </location>
</feature>
<proteinExistence type="inferred from homology"/>
<evidence type="ECO:0000256" key="4">
    <source>
        <dbReference type="ARBA" id="ARBA00022763"/>
    </source>
</evidence>
<dbReference type="InterPro" id="IPR044749">
    <property type="entry name" value="FANCM_DEXDc"/>
</dbReference>
<dbReference type="PANTHER" id="PTHR14025:SF20">
    <property type="entry name" value="FANCONI ANEMIA GROUP M PROTEIN"/>
    <property type="match status" value="1"/>
</dbReference>
<feature type="region of interest" description="Disordered" evidence="12">
    <location>
        <begin position="1737"/>
        <end position="1841"/>
    </location>
</feature>
<dbReference type="GO" id="GO:0035825">
    <property type="term" value="P:homologous recombination"/>
    <property type="evidence" value="ECO:0007669"/>
    <property type="project" value="UniProtKB-ARBA"/>
</dbReference>
<evidence type="ECO:0000256" key="1">
    <source>
        <dbReference type="ARBA" id="ARBA00004123"/>
    </source>
</evidence>
<feature type="compositionally biased region" description="Acidic residues" evidence="12">
    <location>
        <begin position="1573"/>
        <end position="1592"/>
    </location>
</feature>
<organism evidence="15 16">
    <name type="scientific">Synaphobranchus kaupii</name>
    <name type="common">Kaup's arrowtooth eel</name>
    <dbReference type="NCBI Taxonomy" id="118154"/>
    <lineage>
        <taxon>Eukaryota</taxon>
        <taxon>Metazoa</taxon>
        <taxon>Chordata</taxon>
        <taxon>Craniata</taxon>
        <taxon>Vertebrata</taxon>
        <taxon>Euteleostomi</taxon>
        <taxon>Actinopterygii</taxon>
        <taxon>Neopterygii</taxon>
        <taxon>Teleostei</taxon>
        <taxon>Anguilliformes</taxon>
        <taxon>Synaphobranchidae</taxon>
        <taxon>Synaphobranchus</taxon>
    </lineage>
</organism>
<feature type="region of interest" description="Disordered" evidence="12">
    <location>
        <begin position="1241"/>
        <end position="1268"/>
    </location>
</feature>
<feature type="compositionally biased region" description="Basic residues" evidence="12">
    <location>
        <begin position="1463"/>
        <end position="1472"/>
    </location>
</feature>
<name>A0A9Q1IJD4_SYNKA</name>
<feature type="compositionally biased region" description="Basic and acidic residues" evidence="12">
    <location>
        <begin position="999"/>
        <end position="1019"/>
    </location>
</feature>
<dbReference type="InterPro" id="IPR011335">
    <property type="entry name" value="Restrct_endonuc-II-like"/>
</dbReference>
<dbReference type="FunFam" id="3.40.50.300:FF:000861">
    <property type="entry name" value="Fanconi anemia, complementation group M"/>
    <property type="match status" value="1"/>
</dbReference>
<dbReference type="PROSITE" id="PS51192">
    <property type="entry name" value="HELICASE_ATP_BIND_1"/>
    <property type="match status" value="1"/>
</dbReference>
<reference evidence="15" key="1">
    <citation type="journal article" date="2023" name="Science">
        <title>Genome structures resolve the early diversification of teleost fishes.</title>
        <authorList>
            <person name="Parey E."/>
            <person name="Louis A."/>
            <person name="Montfort J."/>
            <person name="Bouchez O."/>
            <person name="Roques C."/>
            <person name="Iampietro C."/>
            <person name="Lluch J."/>
            <person name="Castinel A."/>
            <person name="Donnadieu C."/>
            <person name="Desvignes T."/>
            <person name="Floi Bucao C."/>
            <person name="Jouanno E."/>
            <person name="Wen M."/>
            <person name="Mejri S."/>
            <person name="Dirks R."/>
            <person name="Jansen H."/>
            <person name="Henkel C."/>
            <person name="Chen W.J."/>
            <person name="Zahm M."/>
            <person name="Cabau C."/>
            <person name="Klopp C."/>
            <person name="Thompson A.W."/>
            <person name="Robinson-Rechavi M."/>
            <person name="Braasch I."/>
            <person name="Lecointre G."/>
            <person name="Bobe J."/>
            <person name="Postlethwait J.H."/>
            <person name="Berthelot C."/>
            <person name="Roest Crollius H."/>
            <person name="Guiguen Y."/>
        </authorList>
    </citation>
    <scope>NUCLEOTIDE SEQUENCE</scope>
    <source>
        <strain evidence="15">WJC10195</strain>
    </source>
</reference>
<dbReference type="CDD" id="cd18033">
    <property type="entry name" value="DEXDc_FANCM"/>
    <property type="match status" value="1"/>
</dbReference>
<dbReference type="GO" id="GO:0036297">
    <property type="term" value="P:interstrand cross-link repair"/>
    <property type="evidence" value="ECO:0007669"/>
    <property type="project" value="TreeGrafter"/>
</dbReference>
<comment type="subcellular location">
    <subcellularLocation>
        <location evidence="1">Nucleus</location>
    </subcellularLocation>
</comment>
<keyword evidence="5" id="KW-0378">Hydrolase</keyword>
<keyword evidence="16" id="KW-1185">Reference proteome</keyword>
<evidence type="ECO:0000259" key="13">
    <source>
        <dbReference type="PROSITE" id="PS51192"/>
    </source>
</evidence>
<evidence type="ECO:0000256" key="9">
    <source>
        <dbReference type="ARBA" id="ARBA00023242"/>
    </source>
</evidence>
<dbReference type="InterPro" id="IPR014001">
    <property type="entry name" value="Helicase_ATP-bd"/>
</dbReference>
<feature type="region of interest" description="Disordered" evidence="12">
    <location>
        <begin position="910"/>
        <end position="934"/>
    </location>
</feature>
<dbReference type="OrthoDB" id="6513042at2759"/>
<dbReference type="GO" id="GO:0005524">
    <property type="term" value="F:ATP binding"/>
    <property type="evidence" value="ECO:0007669"/>
    <property type="project" value="UniProtKB-KW"/>
</dbReference>
<evidence type="ECO:0000256" key="6">
    <source>
        <dbReference type="ARBA" id="ARBA00022806"/>
    </source>
</evidence>
<feature type="domain" description="Helicase C-terminal" evidence="14">
    <location>
        <begin position="471"/>
        <end position="636"/>
    </location>
</feature>
<dbReference type="PANTHER" id="PTHR14025">
    <property type="entry name" value="FANCONI ANEMIA GROUP M FANCM FAMILY MEMBER"/>
    <property type="match status" value="1"/>
</dbReference>
<evidence type="ECO:0000256" key="11">
    <source>
        <dbReference type="ARBA" id="ARBA00083245"/>
    </source>
</evidence>
<feature type="region of interest" description="Disordered" evidence="12">
    <location>
        <begin position="1037"/>
        <end position="1058"/>
    </location>
</feature>
<dbReference type="InterPro" id="IPR031879">
    <property type="entry name" value="FANCM-MHF-bd"/>
</dbReference>
<evidence type="ECO:0000313" key="15">
    <source>
        <dbReference type="EMBL" id="KAJ8341639.1"/>
    </source>
</evidence>
<dbReference type="Gene3D" id="1.10.150.20">
    <property type="entry name" value="5' to 3' exonuclease, C-terminal subdomain"/>
    <property type="match status" value="1"/>
</dbReference>
<evidence type="ECO:0000259" key="14">
    <source>
        <dbReference type="PROSITE" id="PS51194"/>
    </source>
</evidence>
<dbReference type="Pfam" id="PF00270">
    <property type="entry name" value="DEAD"/>
    <property type="match status" value="1"/>
</dbReference>
<keyword evidence="3" id="KW-0547">Nucleotide-binding</keyword>
<dbReference type="GO" id="GO:0005634">
    <property type="term" value="C:nucleus"/>
    <property type="evidence" value="ECO:0007669"/>
    <property type="project" value="UniProtKB-SubCell"/>
</dbReference>
<feature type="compositionally biased region" description="Basic and acidic residues" evidence="12">
    <location>
        <begin position="865"/>
        <end position="879"/>
    </location>
</feature>
<evidence type="ECO:0000256" key="5">
    <source>
        <dbReference type="ARBA" id="ARBA00022801"/>
    </source>
</evidence>
<dbReference type="GO" id="GO:0009378">
    <property type="term" value="F:four-way junction helicase activity"/>
    <property type="evidence" value="ECO:0007669"/>
    <property type="project" value="TreeGrafter"/>
</dbReference>
<feature type="compositionally biased region" description="Acidic residues" evidence="12">
    <location>
        <begin position="1430"/>
        <end position="1442"/>
    </location>
</feature>
<evidence type="ECO:0000256" key="7">
    <source>
        <dbReference type="ARBA" id="ARBA00022840"/>
    </source>
</evidence>
<feature type="region of interest" description="Disordered" evidence="12">
    <location>
        <begin position="1143"/>
        <end position="1198"/>
    </location>
</feature>
<dbReference type="GO" id="GO:0016787">
    <property type="term" value="F:hydrolase activity"/>
    <property type="evidence" value="ECO:0007669"/>
    <property type="project" value="UniProtKB-KW"/>
</dbReference>
<dbReference type="InterPro" id="IPR001650">
    <property type="entry name" value="Helicase_C-like"/>
</dbReference>
<feature type="domain" description="Helicase ATP-binding" evidence="13">
    <location>
        <begin position="107"/>
        <end position="275"/>
    </location>
</feature>
<dbReference type="InterPro" id="IPR039686">
    <property type="entry name" value="FANCM/Mph1-like_ID"/>
</dbReference>
<dbReference type="GO" id="GO:0045003">
    <property type="term" value="P:double-strand break repair via synthesis-dependent strand annealing"/>
    <property type="evidence" value="ECO:0007669"/>
    <property type="project" value="TreeGrafter"/>
</dbReference>
<dbReference type="PROSITE" id="PS51194">
    <property type="entry name" value="HELICASE_CTER"/>
    <property type="match status" value="1"/>
</dbReference>
<comment type="function">
    <text evidence="10">DNA-dependent ATPase component of the Fanconi anemia (FA) core complex. Required for the normal activation of the FA pathway, leading to monoubiquitination of the FANCI-FANCD2 complex in response to DNA damage, cellular resistance to DNA cross-linking drugs, and prevention of chromosomal breakage. In complex with CENPS and CENPX, binds double-stranded DNA (dsDNA), fork-structured DNA (fsDNA) and Holliday junction substrates. Its ATP-dependent DNA branch migration activity can process branched DNA structures such as a movable replication fork. This activity is strongly stimulated in the presence of CENPS and CENPX. In complex with FAAP24, efficiently binds to single-strand DNA (ssDNA), splayed-arm DNA, and 3'-flap substrates. In vitro, on its own, strongly binds ssDNA oligomers and weakly fsDNA, but does not bind to dsDNA.</text>
</comment>
<dbReference type="Proteomes" id="UP001152622">
    <property type="component" value="Chromosome 15"/>
</dbReference>
<feature type="region of interest" description="Disordered" evidence="12">
    <location>
        <begin position="1300"/>
        <end position="1334"/>
    </location>
</feature>
<feature type="region of interest" description="Disordered" evidence="12">
    <location>
        <begin position="865"/>
        <end position="893"/>
    </location>
</feature>
<evidence type="ECO:0000256" key="8">
    <source>
        <dbReference type="ARBA" id="ARBA00023204"/>
    </source>
</evidence>
<dbReference type="SMART" id="SM00487">
    <property type="entry name" value="DEXDc"/>
    <property type="match status" value="1"/>
</dbReference>
<dbReference type="SUPFAM" id="SSF52980">
    <property type="entry name" value="Restriction endonuclease-like"/>
    <property type="match status" value="1"/>
</dbReference>
<feature type="region of interest" description="Disordered" evidence="12">
    <location>
        <begin position="997"/>
        <end position="1022"/>
    </location>
</feature>
<dbReference type="FunFam" id="1.20.1320.20:FF:000001">
    <property type="entry name" value="Fanconi anemia, complementation group M"/>
    <property type="match status" value="1"/>
</dbReference>
<dbReference type="InterPro" id="IPR011545">
    <property type="entry name" value="DEAD/DEAH_box_helicase_dom"/>
</dbReference>
<evidence type="ECO:0000313" key="16">
    <source>
        <dbReference type="Proteomes" id="UP001152622"/>
    </source>
</evidence>
<keyword evidence="9" id="KW-0539">Nucleus</keyword>
<keyword evidence="8" id="KW-0234">DNA repair</keyword>
<dbReference type="SMART" id="SM00490">
    <property type="entry name" value="HELICc"/>
    <property type="match status" value="1"/>
</dbReference>
<keyword evidence="6" id="KW-0347">Helicase</keyword>
<feature type="region of interest" description="Disordered" evidence="12">
    <location>
        <begin position="1572"/>
        <end position="1700"/>
    </location>
</feature>
<comment type="similarity">
    <text evidence="2">Belongs to the DEAD box helicase family. DEAH subfamily. FANCM sub-subfamily.</text>
</comment>
<dbReference type="GO" id="GO:0000400">
    <property type="term" value="F:four-way junction DNA binding"/>
    <property type="evidence" value="ECO:0007669"/>
    <property type="project" value="TreeGrafter"/>
</dbReference>
<feature type="region of interest" description="Disordered" evidence="12">
    <location>
        <begin position="814"/>
        <end position="834"/>
    </location>
</feature>
<dbReference type="EMBL" id="JAINUF010000015">
    <property type="protein sequence ID" value="KAJ8341639.1"/>
    <property type="molecule type" value="Genomic_DNA"/>
</dbReference>
<feature type="region of interest" description="Disordered" evidence="12">
    <location>
        <begin position="1363"/>
        <end position="1510"/>
    </location>
</feature>
<dbReference type="Pfam" id="PF16783">
    <property type="entry name" value="FANCM-MHF_bd"/>
    <property type="match status" value="1"/>
</dbReference>
<dbReference type="Gene3D" id="3.40.50.300">
    <property type="entry name" value="P-loop containing nucleotide triphosphate hydrolases"/>
    <property type="match status" value="2"/>
</dbReference>